<organism evidence="1">
    <name type="scientific">uncultured Caudovirales phage</name>
    <dbReference type="NCBI Taxonomy" id="2100421"/>
    <lineage>
        <taxon>Viruses</taxon>
        <taxon>Duplodnaviria</taxon>
        <taxon>Heunggongvirae</taxon>
        <taxon>Uroviricota</taxon>
        <taxon>Caudoviricetes</taxon>
        <taxon>Peduoviridae</taxon>
        <taxon>Maltschvirus</taxon>
        <taxon>Maltschvirus maltsch</taxon>
    </lineage>
</organism>
<accession>A0A6J5RN24</accession>
<protein>
    <submittedName>
        <fullName evidence="1">Uncharacterized protein</fullName>
    </submittedName>
</protein>
<gene>
    <name evidence="1" type="ORF">UFOVP1279_24</name>
</gene>
<sequence length="87" mass="9779">MLVGRVPPPINNGIMTMMEVADAYLARAREMEGLLHSWEAAGTVIKGSSQYRFRTGELRSFIEMARSAVELGSRRVTAAKMEYDQRD</sequence>
<reference evidence="1" key="1">
    <citation type="submission" date="2020-05" db="EMBL/GenBank/DDBJ databases">
        <authorList>
            <person name="Chiriac C."/>
            <person name="Salcher M."/>
            <person name="Ghai R."/>
            <person name="Kavagutti S V."/>
        </authorList>
    </citation>
    <scope>NUCLEOTIDE SEQUENCE</scope>
</reference>
<evidence type="ECO:0000313" key="1">
    <source>
        <dbReference type="EMBL" id="CAB4195068.1"/>
    </source>
</evidence>
<name>A0A6J5RN24_9CAUD</name>
<proteinExistence type="predicted"/>
<dbReference type="EMBL" id="LR797224">
    <property type="protein sequence ID" value="CAB4195068.1"/>
    <property type="molecule type" value="Genomic_DNA"/>
</dbReference>